<dbReference type="Pfam" id="PF00046">
    <property type="entry name" value="Homeodomain"/>
    <property type="match status" value="1"/>
</dbReference>
<dbReference type="GO" id="GO:0000977">
    <property type="term" value="F:RNA polymerase II transcription regulatory region sequence-specific DNA binding"/>
    <property type="evidence" value="ECO:0007669"/>
    <property type="project" value="TreeGrafter"/>
</dbReference>
<dbReference type="HOGENOM" id="CLU_481423_0_0_1"/>
<dbReference type="SMART" id="SM00389">
    <property type="entry name" value="HOX"/>
    <property type="match status" value="1"/>
</dbReference>
<feature type="domain" description="Homeobox" evidence="8">
    <location>
        <begin position="163"/>
        <end position="224"/>
    </location>
</feature>
<evidence type="ECO:0000256" key="3">
    <source>
        <dbReference type="ARBA" id="ARBA00023155"/>
    </source>
</evidence>
<dbReference type="InterPro" id="IPR050453">
    <property type="entry name" value="LIM_Homeobox_TF"/>
</dbReference>
<dbReference type="OrthoDB" id="6159439at2759"/>
<evidence type="ECO:0000259" key="8">
    <source>
        <dbReference type="PROSITE" id="PS50071"/>
    </source>
</evidence>
<name>A0A022W7V9_TRIRU</name>
<dbReference type="InterPro" id="IPR009057">
    <property type="entry name" value="Homeodomain-like_sf"/>
</dbReference>
<dbReference type="InterPro" id="IPR001356">
    <property type="entry name" value="HD"/>
</dbReference>
<dbReference type="Gene3D" id="1.10.10.60">
    <property type="entry name" value="Homeodomain-like"/>
    <property type="match status" value="1"/>
</dbReference>
<sequence>MSAHDVYTDVSGWTNTRVGGQLPSPQLHNYHPSTMMMQFCESPIADSLKQEPDAAPGQCDIRGLAYLKAAEQGHSSQNPSDSCYMGSHKGSQGDLSCSDLTDALQSSSASSCPGTPQTPGDGEQQSDSGHIDSKQDIYSPATEDVEIHDADDEPKPTGGEKIDRKKMKRFRLTHNQTRYLMSEFTRQAHPDAAHRERLSREIPGLSPRQVQVWFQNRRAKLKRLSLDDRERVLKSRALPDDFDMAQSLQSSYATEHHGYTTPLVSPGTFFPPEENDPYGSARAGTTAADDYATSPLSSASAYGSYFGRDSSAFSRGSDSISIMSTSSDSICSFGSMHSANPSIHGRMNFVPRSFGEQQGAMRPSVPQLHMYNTSLRARAGSLNLPMRSTIPCHTPPLEYTDTNSSTGINNAYGSRSLDASTRRDPFGLGSVAEEFKQKTVGQPVTATPRIGEGSPPKADHSGAAAVALQSAPLPSAQEEDQLSGLGPQFNLSSFGITYPRQSPSTGTNNPTSHPSSKSSDMQSAYNNHGTAWLQQTIQQKLSCYTEPDYSTPKQRGYFYQSNTETI</sequence>
<reference evidence="9" key="1">
    <citation type="submission" date="2014-02" db="EMBL/GenBank/DDBJ databases">
        <title>The Genome Sequence of Trichophyton rubrum (morphotype fischeri) CBS 288.86.</title>
        <authorList>
            <consortium name="The Broad Institute Genomics Platform"/>
            <person name="Cuomo C.A."/>
            <person name="White T.C."/>
            <person name="Graser Y."/>
            <person name="Martinez-Rossi N."/>
            <person name="Heitman J."/>
            <person name="Young S.K."/>
            <person name="Zeng Q."/>
            <person name="Gargeya S."/>
            <person name="Abouelleil A."/>
            <person name="Alvarado L."/>
            <person name="Chapman S.B."/>
            <person name="Gainer-Dewar J."/>
            <person name="Goldberg J."/>
            <person name="Griggs A."/>
            <person name="Gujja S."/>
            <person name="Hansen M."/>
            <person name="Howarth C."/>
            <person name="Imamovic A."/>
            <person name="Larimer J."/>
            <person name="Martinez D."/>
            <person name="Murphy C."/>
            <person name="Pearson M.D."/>
            <person name="Persinoti G."/>
            <person name="Poon T."/>
            <person name="Priest M."/>
            <person name="Roberts A.D."/>
            <person name="Saif S."/>
            <person name="Shea T.D."/>
            <person name="Sykes S.N."/>
            <person name="Wortman J."/>
            <person name="Nusbaum C."/>
            <person name="Birren B."/>
        </authorList>
    </citation>
    <scope>NUCLEOTIDE SEQUENCE [LARGE SCALE GENOMIC DNA]</scope>
    <source>
        <strain evidence="9">CBS 288.86</strain>
    </source>
</reference>
<evidence type="ECO:0000256" key="1">
    <source>
        <dbReference type="ARBA" id="ARBA00004123"/>
    </source>
</evidence>
<dbReference type="PROSITE" id="PS50071">
    <property type="entry name" value="HOMEOBOX_2"/>
    <property type="match status" value="1"/>
</dbReference>
<feature type="DNA-binding region" description="Homeobox" evidence="5">
    <location>
        <begin position="165"/>
        <end position="225"/>
    </location>
</feature>
<evidence type="ECO:0000313" key="9">
    <source>
        <dbReference type="EMBL" id="EZF54123.1"/>
    </source>
</evidence>
<evidence type="ECO:0000256" key="7">
    <source>
        <dbReference type="SAM" id="MobiDB-lite"/>
    </source>
</evidence>
<evidence type="ECO:0000256" key="6">
    <source>
        <dbReference type="RuleBase" id="RU000682"/>
    </source>
</evidence>
<dbReference type="GO" id="GO:0000981">
    <property type="term" value="F:DNA-binding transcription factor activity, RNA polymerase II-specific"/>
    <property type="evidence" value="ECO:0007669"/>
    <property type="project" value="TreeGrafter"/>
</dbReference>
<evidence type="ECO:0000256" key="2">
    <source>
        <dbReference type="ARBA" id="ARBA00023125"/>
    </source>
</evidence>
<dbReference type="Proteomes" id="UP000023758">
    <property type="component" value="Unassembled WGS sequence"/>
</dbReference>
<feature type="region of interest" description="Disordered" evidence="7">
    <location>
        <begin position="1"/>
        <end position="21"/>
    </location>
</feature>
<dbReference type="AlphaFoldDB" id="A0A022W7V9"/>
<organism evidence="9">
    <name type="scientific">Trichophyton rubrum CBS 288.86</name>
    <dbReference type="NCBI Taxonomy" id="1215330"/>
    <lineage>
        <taxon>Eukaryota</taxon>
        <taxon>Fungi</taxon>
        <taxon>Dikarya</taxon>
        <taxon>Ascomycota</taxon>
        <taxon>Pezizomycotina</taxon>
        <taxon>Eurotiomycetes</taxon>
        <taxon>Eurotiomycetidae</taxon>
        <taxon>Onygenales</taxon>
        <taxon>Arthrodermataceae</taxon>
        <taxon>Trichophyton</taxon>
    </lineage>
</organism>
<feature type="region of interest" description="Disordered" evidence="7">
    <location>
        <begin position="71"/>
        <end position="166"/>
    </location>
</feature>
<feature type="compositionally biased region" description="Polar residues" evidence="7">
    <location>
        <begin position="89"/>
        <end position="128"/>
    </location>
</feature>
<dbReference type="EMBL" id="KK207795">
    <property type="protein sequence ID" value="EZF54123.1"/>
    <property type="molecule type" value="Genomic_DNA"/>
</dbReference>
<keyword evidence="2 5" id="KW-0238">DNA-binding</keyword>
<proteinExistence type="predicted"/>
<keyword evidence="4 5" id="KW-0539">Nucleus</keyword>
<dbReference type="GO" id="GO:0005634">
    <property type="term" value="C:nucleus"/>
    <property type="evidence" value="ECO:0007669"/>
    <property type="project" value="UniProtKB-SubCell"/>
</dbReference>
<dbReference type="SUPFAM" id="SSF46689">
    <property type="entry name" value="Homeodomain-like"/>
    <property type="match status" value="1"/>
</dbReference>
<accession>A0A022W7V9</accession>
<gene>
    <name evidence="9" type="ORF">H103_03062</name>
</gene>
<protein>
    <recommendedName>
        <fullName evidence="8">Homeobox domain-containing protein</fullName>
    </recommendedName>
</protein>
<dbReference type="PANTHER" id="PTHR24208:SF166">
    <property type="entry name" value="LIM HOMEOBOX TRANSCRIPTION FACTOR 1 ALPHA, ISOFORM B"/>
    <property type="match status" value="1"/>
</dbReference>
<feature type="compositionally biased region" description="Polar residues" evidence="7">
    <location>
        <begin position="11"/>
        <end position="21"/>
    </location>
</feature>
<evidence type="ECO:0000256" key="5">
    <source>
        <dbReference type="PROSITE-ProRule" id="PRU00108"/>
    </source>
</evidence>
<dbReference type="PANTHER" id="PTHR24208">
    <property type="entry name" value="LIM/HOMEOBOX PROTEIN LHX"/>
    <property type="match status" value="1"/>
</dbReference>
<dbReference type="CDD" id="cd00086">
    <property type="entry name" value="homeodomain"/>
    <property type="match status" value="1"/>
</dbReference>
<keyword evidence="3 5" id="KW-0371">Homeobox</keyword>
<feature type="compositionally biased region" description="Basic and acidic residues" evidence="7">
    <location>
        <begin position="145"/>
        <end position="163"/>
    </location>
</feature>
<feature type="region of interest" description="Disordered" evidence="7">
    <location>
        <begin position="493"/>
        <end position="524"/>
    </location>
</feature>
<feature type="region of interest" description="Disordered" evidence="7">
    <location>
        <begin position="438"/>
        <end position="465"/>
    </location>
</feature>
<comment type="subcellular location">
    <subcellularLocation>
        <location evidence="1 5 6">Nucleus</location>
    </subcellularLocation>
</comment>
<evidence type="ECO:0000256" key="4">
    <source>
        <dbReference type="ARBA" id="ARBA00023242"/>
    </source>
</evidence>